<proteinExistence type="predicted"/>
<reference evidence="1 2" key="1">
    <citation type="submission" date="2019-12" db="EMBL/GenBank/DDBJ databases">
        <authorList>
            <person name="Alioto T."/>
            <person name="Alioto T."/>
            <person name="Gomez Garrido J."/>
        </authorList>
    </citation>
    <scope>NUCLEOTIDE SEQUENCE [LARGE SCALE GENOMIC DNA]</scope>
</reference>
<gene>
    <name evidence="1" type="ORF">OLEA9_A003898</name>
</gene>
<sequence>AHHTKGRAELSQLNGGRAKWLEPFNTPVTTTLPLSKPITHHTLTTTTKIKGISTSRFAVKNWQRFLEY</sequence>
<name>A0A8S0TSH3_OLEEU</name>
<evidence type="ECO:0000313" key="1">
    <source>
        <dbReference type="EMBL" id="CAA3007672.1"/>
    </source>
</evidence>
<comment type="caution">
    <text evidence="1">The sequence shown here is derived from an EMBL/GenBank/DDBJ whole genome shotgun (WGS) entry which is preliminary data.</text>
</comment>
<protein>
    <submittedName>
        <fullName evidence="1">Uncharacterized protein</fullName>
    </submittedName>
</protein>
<accession>A0A8S0TSH3</accession>
<organism evidence="1 2">
    <name type="scientific">Olea europaea subsp. europaea</name>
    <dbReference type="NCBI Taxonomy" id="158383"/>
    <lineage>
        <taxon>Eukaryota</taxon>
        <taxon>Viridiplantae</taxon>
        <taxon>Streptophyta</taxon>
        <taxon>Embryophyta</taxon>
        <taxon>Tracheophyta</taxon>
        <taxon>Spermatophyta</taxon>
        <taxon>Magnoliopsida</taxon>
        <taxon>eudicotyledons</taxon>
        <taxon>Gunneridae</taxon>
        <taxon>Pentapetalae</taxon>
        <taxon>asterids</taxon>
        <taxon>lamiids</taxon>
        <taxon>Lamiales</taxon>
        <taxon>Oleaceae</taxon>
        <taxon>Oleeae</taxon>
        <taxon>Olea</taxon>
    </lineage>
</organism>
<keyword evidence="2" id="KW-1185">Reference proteome</keyword>
<dbReference type="Proteomes" id="UP000594638">
    <property type="component" value="Unassembled WGS sequence"/>
</dbReference>
<evidence type="ECO:0000313" key="2">
    <source>
        <dbReference type="Proteomes" id="UP000594638"/>
    </source>
</evidence>
<dbReference type="Gramene" id="OE9A003898T1">
    <property type="protein sequence ID" value="OE9A003898C1"/>
    <property type="gene ID" value="OE9A003898"/>
</dbReference>
<dbReference type="AlphaFoldDB" id="A0A8S0TSH3"/>
<dbReference type="EMBL" id="CACTIH010007282">
    <property type="protein sequence ID" value="CAA3007672.1"/>
    <property type="molecule type" value="Genomic_DNA"/>
</dbReference>
<feature type="non-terminal residue" evidence="1">
    <location>
        <position position="1"/>
    </location>
</feature>